<dbReference type="EMBL" id="MT144511">
    <property type="protein sequence ID" value="QJA54491.1"/>
    <property type="molecule type" value="Genomic_DNA"/>
</dbReference>
<evidence type="ECO:0000313" key="3">
    <source>
        <dbReference type="EMBL" id="QJI02907.1"/>
    </source>
</evidence>
<name>A0A6H2A4C2_9ZZZZ</name>
<proteinExistence type="predicted"/>
<reference evidence="2" key="1">
    <citation type="submission" date="2020-03" db="EMBL/GenBank/DDBJ databases">
        <title>The deep terrestrial virosphere.</title>
        <authorList>
            <person name="Holmfeldt K."/>
            <person name="Nilsson E."/>
            <person name="Simone D."/>
            <person name="Lopez-Fernandez M."/>
            <person name="Wu X."/>
            <person name="de Brujin I."/>
            <person name="Lundin D."/>
            <person name="Andersson A."/>
            <person name="Bertilsson S."/>
            <person name="Dopson M."/>
        </authorList>
    </citation>
    <scope>NUCLEOTIDE SEQUENCE</scope>
    <source>
        <strain evidence="2">TM448A05085</strain>
        <strain evidence="3">TM448B03798</strain>
    </source>
</reference>
<organism evidence="2">
    <name type="scientific">viral metagenome</name>
    <dbReference type="NCBI Taxonomy" id="1070528"/>
    <lineage>
        <taxon>unclassified sequences</taxon>
        <taxon>metagenomes</taxon>
        <taxon>organismal metagenomes</taxon>
    </lineage>
</organism>
<evidence type="ECO:0000313" key="2">
    <source>
        <dbReference type="EMBL" id="QJA54491.1"/>
    </source>
</evidence>
<feature type="transmembrane region" description="Helical" evidence="1">
    <location>
        <begin position="13"/>
        <end position="38"/>
    </location>
</feature>
<keyword evidence="1" id="KW-0472">Membrane</keyword>
<accession>A0A6H2A4C2</accession>
<protein>
    <submittedName>
        <fullName evidence="2">Uncharacterized protein</fullName>
    </submittedName>
</protein>
<gene>
    <name evidence="2" type="ORF">TM448A05085_0006</name>
    <name evidence="3" type="ORF">TM448B03798_0011</name>
</gene>
<keyword evidence="1" id="KW-0812">Transmembrane</keyword>
<sequence length="100" mass="11446">MSKKLSEYTDIDLAWGFLYFVILVALAIGGIALNLNFFGKEAKLDKQLQGVILFWQAKLEQRYLLNESTIALIQLTIRYLKELQEAADDKRRLREAKGPG</sequence>
<evidence type="ECO:0000256" key="1">
    <source>
        <dbReference type="SAM" id="Phobius"/>
    </source>
</evidence>
<dbReference type="AlphaFoldDB" id="A0A6H2A4C2"/>
<keyword evidence="1" id="KW-1133">Transmembrane helix</keyword>
<dbReference type="EMBL" id="MT145041">
    <property type="protein sequence ID" value="QJI02907.1"/>
    <property type="molecule type" value="Genomic_DNA"/>
</dbReference>